<reference evidence="46" key="1">
    <citation type="journal article" date="2013" name="Science">
        <title>Comparative analysis of bat genomes provides insight into the evolution of flight and immunity.</title>
        <authorList>
            <person name="Zhang G."/>
            <person name="Cowled C."/>
            <person name="Shi Z."/>
            <person name="Huang Z."/>
            <person name="Bishop-Lilly K.A."/>
            <person name="Fang X."/>
            <person name="Wynne J.W."/>
            <person name="Xiong Z."/>
            <person name="Baker M.L."/>
            <person name="Zhao W."/>
            <person name="Tachedjian M."/>
            <person name="Zhu Y."/>
            <person name="Zhou P."/>
            <person name="Jiang X."/>
            <person name="Ng J."/>
            <person name="Yang L."/>
            <person name="Wu L."/>
            <person name="Xiao J."/>
            <person name="Feng Y."/>
            <person name="Chen Y."/>
            <person name="Sun X."/>
            <person name="Zhang Y."/>
            <person name="Marsh G.A."/>
            <person name="Crameri G."/>
            <person name="Broder C.C."/>
            <person name="Frey K.G."/>
            <person name="Wang L.F."/>
            <person name="Wang J."/>
        </authorList>
    </citation>
    <scope>NUCLEOTIDE SEQUENCE [LARGE SCALE GENOMIC DNA]</scope>
</reference>
<evidence type="ECO:0000256" key="27">
    <source>
        <dbReference type="ARBA" id="ARBA00023137"/>
    </source>
</evidence>
<dbReference type="SMART" id="SM00219">
    <property type="entry name" value="TyrKc"/>
    <property type="match status" value="1"/>
</dbReference>
<dbReference type="InterPro" id="IPR002011">
    <property type="entry name" value="Tyr_kinase_rcpt_2_CS"/>
</dbReference>
<feature type="compositionally biased region" description="Polar residues" evidence="40">
    <location>
        <begin position="435"/>
        <end position="445"/>
    </location>
</feature>
<keyword evidence="15 42" id="KW-0732">Signal</keyword>
<evidence type="ECO:0000256" key="15">
    <source>
        <dbReference type="ARBA" id="ARBA00022729"/>
    </source>
</evidence>
<feature type="chain" id="PRO_5003970844" description="BDNF/NT-3 growth factors receptor" evidence="42">
    <location>
        <begin position="21"/>
        <end position="790"/>
    </location>
</feature>
<evidence type="ECO:0000256" key="42">
    <source>
        <dbReference type="SAM" id="SignalP"/>
    </source>
</evidence>
<gene>
    <name evidence="45" type="ORF">MDA_GLEAN10012059</name>
</gene>
<dbReference type="Pfam" id="PF07679">
    <property type="entry name" value="I-set"/>
    <property type="match status" value="2"/>
</dbReference>
<keyword evidence="14 41" id="KW-0812">Transmembrane</keyword>
<dbReference type="SMART" id="SM00013">
    <property type="entry name" value="LRRNT"/>
    <property type="match status" value="1"/>
</dbReference>
<dbReference type="GO" id="GO:0060175">
    <property type="term" value="F:brain-derived neurotrophic factor receptor activity"/>
    <property type="evidence" value="ECO:0007669"/>
    <property type="project" value="TreeGrafter"/>
</dbReference>
<keyword evidence="26 41" id="KW-0472">Membrane</keyword>
<dbReference type="AlphaFoldDB" id="L5M4C7"/>
<evidence type="ECO:0000256" key="24">
    <source>
        <dbReference type="ARBA" id="ARBA00022989"/>
    </source>
</evidence>
<dbReference type="Pfam" id="PF07714">
    <property type="entry name" value="PK_Tyr_Ser-Thr"/>
    <property type="match status" value="1"/>
</dbReference>
<keyword evidence="16" id="KW-0677">Repeat</keyword>
<dbReference type="Gene3D" id="2.60.40.10">
    <property type="entry name" value="Immunoglobulins"/>
    <property type="match status" value="2"/>
</dbReference>
<dbReference type="InterPro" id="IPR011009">
    <property type="entry name" value="Kinase-like_dom_sf"/>
</dbReference>
<dbReference type="InterPro" id="IPR013098">
    <property type="entry name" value="Ig_I-set"/>
</dbReference>
<dbReference type="InterPro" id="IPR000483">
    <property type="entry name" value="Cys-rich_flank_reg_C"/>
</dbReference>
<keyword evidence="10" id="KW-0963">Cytoplasm</keyword>
<dbReference type="PANTHER" id="PTHR24416:SF136">
    <property type="entry name" value="BDNF_NT-3 GROWTH FACTORS RECEPTOR"/>
    <property type="match status" value="1"/>
</dbReference>
<protein>
    <recommendedName>
        <fullName evidence="35">BDNF/NT-3 growth factors receptor</fullName>
        <ecNumber evidence="7">2.7.10.1</ecNumber>
    </recommendedName>
    <alternativeName>
        <fullName evidence="36">Neurotrophic tyrosine kinase receptor type 2</fullName>
    </alternativeName>
    <alternativeName>
        <fullName evidence="37">TrkB tyrosine kinase</fullName>
    </alternativeName>
</protein>
<keyword evidence="21" id="KW-0067">ATP-binding</keyword>
<dbReference type="PROSITE" id="PS00239">
    <property type="entry name" value="RECEPTOR_TYR_KIN_II"/>
    <property type="match status" value="1"/>
</dbReference>
<accession>L5M4C7</accession>
<evidence type="ECO:0000256" key="26">
    <source>
        <dbReference type="ARBA" id="ARBA00023136"/>
    </source>
</evidence>
<evidence type="ECO:0000256" key="6">
    <source>
        <dbReference type="ARBA" id="ARBA00004608"/>
    </source>
</evidence>
<dbReference type="Pfam" id="PF13855">
    <property type="entry name" value="LRR_8"/>
    <property type="match status" value="1"/>
</dbReference>
<dbReference type="Gene3D" id="1.10.510.10">
    <property type="entry name" value="Transferase(Phosphotransferase) domain 1"/>
    <property type="match status" value="1"/>
</dbReference>
<evidence type="ECO:0000256" key="33">
    <source>
        <dbReference type="ARBA" id="ARBA00034105"/>
    </source>
</evidence>
<dbReference type="PROSITE" id="PS00109">
    <property type="entry name" value="PROTEIN_KINASE_TYR"/>
    <property type="match status" value="1"/>
</dbReference>
<dbReference type="SMART" id="SM00409">
    <property type="entry name" value="IG"/>
    <property type="match status" value="1"/>
</dbReference>
<dbReference type="Pfam" id="PF16920">
    <property type="entry name" value="LRRCT_2"/>
    <property type="match status" value="1"/>
</dbReference>
<feature type="domain" description="Protein kinase" evidence="43">
    <location>
        <begin position="518"/>
        <end position="775"/>
    </location>
</feature>
<evidence type="ECO:0000256" key="17">
    <source>
        <dbReference type="ARBA" id="ARBA00022741"/>
    </source>
</evidence>
<evidence type="ECO:0000256" key="19">
    <source>
        <dbReference type="ARBA" id="ARBA00022777"/>
    </source>
</evidence>
<feature type="transmembrane region" description="Helical" evidence="41">
    <location>
        <begin position="383"/>
        <end position="404"/>
    </location>
</feature>
<evidence type="ECO:0000256" key="13">
    <source>
        <dbReference type="ARBA" id="ARBA00022679"/>
    </source>
</evidence>
<evidence type="ECO:0000256" key="38">
    <source>
        <dbReference type="PIRSR" id="PIRSR620777-50"/>
    </source>
</evidence>
<evidence type="ECO:0000256" key="18">
    <source>
        <dbReference type="ARBA" id="ARBA00022753"/>
    </source>
</evidence>
<keyword evidence="11" id="KW-0597">Phosphoprotein</keyword>
<dbReference type="Gene3D" id="3.30.200.20">
    <property type="entry name" value="Phosphorylase Kinase, domain 1"/>
    <property type="match status" value="1"/>
</dbReference>
<evidence type="ECO:0000256" key="31">
    <source>
        <dbReference type="ARBA" id="ARBA00023273"/>
    </source>
</evidence>
<evidence type="ECO:0000256" key="40">
    <source>
        <dbReference type="SAM" id="MobiDB-lite"/>
    </source>
</evidence>
<dbReference type="InterPro" id="IPR013783">
    <property type="entry name" value="Ig-like_fold"/>
</dbReference>
<dbReference type="SMR" id="L5M4C7"/>
<evidence type="ECO:0000256" key="41">
    <source>
        <dbReference type="SAM" id="Phobius"/>
    </source>
</evidence>
<dbReference type="PRINTS" id="PR01941">
    <property type="entry name" value="NTKRECEPTOR2"/>
</dbReference>
<evidence type="ECO:0000256" key="34">
    <source>
        <dbReference type="ARBA" id="ARBA00051243"/>
    </source>
</evidence>
<dbReference type="SUPFAM" id="SSF56112">
    <property type="entry name" value="Protein kinase-like (PK-like)"/>
    <property type="match status" value="1"/>
</dbReference>
<feature type="site" description="Interaction with SHC1" evidence="39">
    <location>
        <position position="466"/>
    </location>
</feature>
<dbReference type="InterPro" id="IPR031635">
    <property type="entry name" value="NTRK_LRRCT"/>
</dbReference>
<feature type="active site" description="Proton acceptor" evidence="38">
    <location>
        <position position="644"/>
    </location>
</feature>
<dbReference type="PRINTS" id="PR01939">
    <property type="entry name" value="NTKRECEPTOR"/>
</dbReference>
<evidence type="ECO:0000256" key="32">
    <source>
        <dbReference type="ARBA" id="ARBA00023319"/>
    </source>
</evidence>
<dbReference type="InterPro" id="IPR020455">
    <property type="entry name" value="NTRK2"/>
</dbReference>
<dbReference type="GO" id="GO:0014069">
    <property type="term" value="C:postsynaptic density"/>
    <property type="evidence" value="ECO:0007669"/>
    <property type="project" value="UniProtKB-SubCell"/>
</dbReference>
<dbReference type="GO" id="GO:1990416">
    <property type="term" value="P:cellular response to brain-derived neurotrophic factor stimulus"/>
    <property type="evidence" value="ECO:0007669"/>
    <property type="project" value="TreeGrafter"/>
</dbReference>
<keyword evidence="19" id="KW-0418">Kinase</keyword>
<keyword evidence="23" id="KW-0524">Neurogenesis</keyword>
<dbReference type="InterPro" id="IPR000719">
    <property type="entry name" value="Prot_kinase_dom"/>
</dbReference>
<keyword evidence="20" id="KW-0221">Differentiation</keyword>
<dbReference type="Gene3D" id="3.80.10.10">
    <property type="entry name" value="Ribonuclease Inhibitor"/>
    <property type="match status" value="1"/>
</dbReference>
<dbReference type="InterPro" id="IPR003598">
    <property type="entry name" value="Ig_sub2"/>
</dbReference>
<keyword evidence="8" id="KW-0217">Developmental protein</keyword>
<dbReference type="InterPro" id="IPR036179">
    <property type="entry name" value="Ig-like_dom_sf"/>
</dbReference>
<evidence type="ECO:0000256" key="1">
    <source>
        <dbReference type="ARBA" id="ARBA00004251"/>
    </source>
</evidence>
<dbReference type="GO" id="GO:0005886">
    <property type="term" value="C:plasma membrane"/>
    <property type="evidence" value="ECO:0007669"/>
    <property type="project" value="UniProtKB-SubCell"/>
</dbReference>
<dbReference type="GO" id="GO:0048403">
    <property type="term" value="F:brain-derived neurotrophic factor binding"/>
    <property type="evidence" value="ECO:0007669"/>
    <property type="project" value="TreeGrafter"/>
</dbReference>
<evidence type="ECO:0000256" key="7">
    <source>
        <dbReference type="ARBA" id="ARBA00011902"/>
    </source>
</evidence>
<evidence type="ECO:0000256" key="4">
    <source>
        <dbReference type="ARBA" id="ARBA00004489"/>
    </source>
</evidence>
<dbReference type="SUPFAM" id="SSF48726">
    <property type="entry name" value="Immunoglobulin"/>
    <property type="match status" value="2"/>
</dbReference>
<dbReference type="CDD" id="cd05855">
    <property type="entry name" value="IgI_TrkB_d5"/>
    <property type="match status" value="1"/>
</dbReference>
<evidence type="ECO:0000256" key="5">
    <source>
        <dbReference type="ARBA" id="ARBA00004556"/>
    </source>
</evidence>
<evidence type="ECO:0000256" key="11">
    <source>
        <dbReference type="ARBA" id="ARBA00022553"/>
    </source>
</evidence>
<keyword evidence="9" id="KW-1003">Cell membrane</keyword>
<dbReference type="Proteomes" id="UP000010556">
    <property type="component" value="Unassembled WGS sequence"/>
</dbReference>
<evidence type="ECO:0000256" key="28">
    <source>
        <dbReference type="ARBA" id="ARBA00023157"/>
    </source>
</evidence>
<comment type="subcellular location">
    <subcellularLocation>
        <location evidence="1">Cell membrane</location>
        <topology evidence="1">Single-pass type I membrane protein</topology>
    </subcellularLocation>
    <subcellularLocation>
        <location evidence="4">Cell projection</location>
        <location evidence="4">Axon</location>
    </subcellularLocation>
    <subcellularLocation>
        <location evidence="2">Cell projection</location>
        <location evidence="2">Dendrite</location>
    </subcellularLocation>
    <subcellularLocation>
        <location evidence="5">Cytoplasm</location>
        <location evidence="5">Perinuclear region</location>
    </subcellularLocation>
    <subcellularLocation>
        <location evidence="3">Early endosome</location>
    </subcellularLocation>
    <subcellularLocation>
        <location evidence="6">Endosome membrane</location>
    </subcellularLocation>
    <subcellularLocation>
        <location evidence="33">Postsynaptic density</location>
    </subcellularLocation>
</comment>
<dbReference type="GO" id="GO:0007399">
    <property type="term" value="P:nervous system development"/>
    <property type="evidence" value="ECO:0007669"/>
    <property type="project" value="UniProtKB-KW"/>
</dbReference>
<keyword evidence="46" id="KW-1185">Reference proteome</keyword>
<organism evidence="45 46">
    <name type="scientific">Myotis davidii</name>
    <name type="common">David's myotis</name>
    <dbReference type="NCBI Taxonomy" id="225400"/>
    <lineage>
        <taxon>Eukaryota</taxon>
        <taxon>Metazoa</taxon>
        <taxon>Chordata</taxon>
        <taxon>Craniata</taxon>
        <taxon>Vertebrata</taxon>
        <taxon>Euteleostomi</taxon>
        <taxon>Mammalia</taxon>
        <taxon>Eutheria</taxon>
        <taxon>Laurasiatheria</taxon>
        <taxon>Chiroptera</taxon>
        <taxon>Yangochiroptera</taxon>
        <taxon>Vespertilionidae</taxon>
        <taxon>Myotis</taxon>
    </lineage>
</organism>
<dbReference type="GO" id="GO:0005769">
    <property type="term" value="C:early endosome"/>
    <property type="evidence" value="ECO:0007669"/>
    <property type="project" value="UniProtKB-SubCell"/>
</dbReference>
<feature type="domain" description="Ig-like" evidence="44">
    <location>
        <begin position="186"/>
        <end position="271"/>
    </location>
</feature>
<dbReference type="GO" id="GO:0048471">
    <property type="term" value="C:perinuclear region of cytoplasm"/>
    <property type="evidence" value="ECO:0007669"/>
    <property type="project" value="UniProtKB-SubCell"/>
</dbReference>
<keyword evidence="13" id="KW-0808">Transferase</keyword>
<dbReference type="GO" id="GO:0010008">
    <property type="term" value="C:endosome membrane"/>
    <property type="evidence" value="ECO:0007669"/>
    <property type="project" value="UniProtKB-SubCell"/>
</dbReference>
<feature type="site" description="Interaction with PLCG1" evidence="39">
    <location>
        <position position="785"/>
    </location>
</feature>
<dbReference type="FunFam" id="3.80.10.10:FF:000048">
    <property type="entry name" value="BDNF/NT-3 growth factors receptor"/>
    <property type="match status" value="1"/>
</dbReference>
<dbReference type="FunFam" id="1.10.510.10:FF:000034">
    <property type="entry name" value="Tyrosine-protein kinase receptor"/>
    <property type="match status" value="1"/>
</dbReference>
<keyword evidence="27" id="KW-0829">Tyrosine-protein kinase</keyword>
<evidence type="ECO:0000256" key="30">
    <source>
        <dbReference type="ARBA" id="ARBA00023180"/>
    </source>
</evidence>
<dbReference type="InterPro" id="IPR020635">
    <property type="entry name" value="Tyr_kinase_cat_dom"/>
</dbReference>
<dbReference type="SUPFAM" id="SSF52058">
    <property type="entry name" value="L domain-like"/>
    <property type="match status" value="1"/>
</dbReference>
<dbReference type="GO" id="GO:0043679">
    <property type="term" value="C:axon terminus"/>
    <property type="evidence" value="ECO:0007669"/>
    <property type="project" value="TreeGrafter"/>
</dbReference>
<evidence type="ECO:0000313" key="45">
    <source>
        <dbReference type="EMBL" id="ELK33479.1"/>
    </source>
</evidence>
<dbReference type="GO" id="GO:0043235">
    <property type="term" value="C:receptor complex"/>
    <property type="evidence" value="ECO:0007669"/>
    <property type="project" value="TreeGrafter"/>
</dbReference>
<comment type="catalytic activity">
    <reaction evidence="34">
        <text>L-tyrosyl-[protein] + ATP = O-phospho-L-tyrosyl-[protein] + ADP + H(+)</text>
        <dbReference type="Rhea" id="RHEA:10596"/>
        <dbReference type="Rhea" id="RHEA-COMP:10136"/>
        <dbReference type="Rhea" id="RHEA-COMP:20101"/>
        <dbReference type="ChEBI" id="CHEBI:15378"/>
        <dbReference type="ChEBI" id="CHEBI:30616"/>
        <dbReference type="ChEBI" id="CHEBI:46858"/>
        <dbReference type="ChEBI" id="CHEBI:61978"/>
        <dbReference type="ChEBI" id="CHEBI:456216"/>
        <dbReference type="EC" id="2.7.10.1"/>
    </reaction>
</comment>
<dbReference type="InterPro" id="IPR000372">
    <property type="entry name" value="LRRNT"/>
</dbReference>
<evidence type="ECO:0000256" key="10">
    <source>
        <dbReference type="ARBA" id="ARBA00022490"/>
    </source>
</evidence>
<dbReference type="PANTHER" id="PTHR24416">
    <property type="entry name" value="TYROSINE-PROTEIN KINASE RECEPTOR"/>
    <property type="match status" value="1"/>
</dbReference>
<proteinExistence type="predicted"/>
<dbReference type="GO" id="GO:0030154">
    <property type="term" value="P:cell differentiation"/>
    <property type="evidence" value="ECO:0007669"/>
    <property type="project" value="UniProtKB-KW"/>
</dbReference>
<dbReference type="InterPro" id="IPR001245">
    <property type="entry name" value="Ser-Thr/Tyr_kinase_cat_dom"/>
</dbReference>
<dbReference type="SMART" id="SM00082">
    <property type="entry name" value="LRRCT"/>
    <property type="match status" value="1"/>
</dbReference>
<keyword evidence="22" id="KW-0832">Ubl conjugation</keyword>
<dbReference type="FunFam" id="2.60.40.10:FF:000239">
    <property type="entry name" value="BDNF/NT-3 growth factors receptor"/>
    <property type="match status" value="1"/>
</dbReference>
<evidence type="ECO:0000313" key="46">
    <source>
        <dbReference type="Proteomes" id="UP000010556"/>
    </source>
</evidence>
<dbReference type="GO" id="GO:0051897">
    <property type="term" value="P:positive regulation of phosphatidylinositol 3-kinase/protein kinase B signal transduction"/>
    <property type="evidence" value="ECO:0007669"/>
    <property type="project" value="TreeGrafter"/>
</dbReference>
<keyword evidence="17" id="KW-0547">Nucleotide-binding</keyword>
<evidence type="ECO:0000256" key="21">
    <source>
        <dbReference type="ARBA" id="ARBA00022840"/>
    </source>
</evidence>
<evidence type="ECO:0000256" key="14">
    <source>
        <dbReference type="ARBA" id="ARBA00022692"/>
    </source>
</evidence>
<dbReference type="SMART" id="SM00408">
    <property type="entry name" value="IGc2"/>
    <property type="match status" value="1"/>
</dbReference>
<keyword evidence="25" id="KW-0770">Synapse</keyword>
<sequence>MARLWGFCWLVVGFWRAALACPTSCKCSASRIWCSDPIPGIMAFPRLEPNTIDPENITEIYIANQKRLEIINEDDVEAYVGLKNLTIVDSGLKFVAHKAFLKNSNLQHINFTRNKLTSLSRKHFRHLDLSELVLVGNPFACSCDIMWIKTLQESKSSPETQDLYCLNESSKNIPLANLQIPNCGLPSANLAAPNLTVEEGKSITLSCSVEGDPVPSLYWDVGNLVSKHMNETSHTQGSLRITNISSDDSGKQISCVAENLVGEDQDSVNLTVHFAPTITFLESPTSDHHWCIPFTVKGNPKPALQWFYNRAILNESKYICTKIHVTNHTEYHGCLQLDNPTHMNNGDYKLVAKNEYGKDEKQISAHFMGWPGDDGADPNYPDVYAVVVIASVVGFCLLVMLFLLKLARHSKFGMKGPASVISNDDDSASPLHHISNGSNTPSSSEGGPDAVIIGMTKIPVIENPQYFGITNSQLKPDTFPLVLYPDTHRSNYESISLFDPYLTGQPNDLPVILLDDLLDEAAAVGAEAKAAATASGGQAKTLKDASDNARKDFHREAELLTNLQHEHIVKFYGVCVEGDPLIMVFEYMKHGDLNKFLRAHGPDAVLMAEGNPPAELTQSQMLHIAQQIAAGMVYLASQHFVHRDLATRNCLVGENLLVKIGDFGMSRDVYSTDYYRVGGHTMLPIRWMPPESIMYRKFTTESDVWSLGVVLWEIFTYGKQPWYQLSNNEVIECITQGRVLQRPRTCPQEVYELMLGCWQREPHMRKNIKGIHTLLQNLAKASPVYLDILG</sequence>
<evidence type="ECO:0000256" key="39">
    <source>
        <dbReference type="PIRSR" id="PIRSR620777-52"/>
    </source>
</evidence>
<evidence type="ECO:0000256" key="12">
    <source>
        <dbReference type="ARBA" id="ARBA00022614"/>
    </source>
</evidence>
<dbReference type="PROSITE" id="PS50011">
    <property type="entry name" value="PROTEIN_KINASE_DOM"/>
    <property type="match status" value="1"/>
</dbReference>
<dbReference type="InterPro" id="IPR003599">
    <property type="entry name" value="Ig_sub"/>
</dbReference>
<evidence type="ECO:0000259" key="44">
    <source>
        <dbReference type="PROSITE" id="PS50835"/>
    </source>
</evidence>
<dbReference type="EC" id="2.7.10.1" evidence="7"/>
<evidence type="ECO:0000259" key="43">
    <source>
        <dbReference type="PROSITE" id="PS50011"/>
    </source>
</evidence>
<evidence type="ECO:0000256" key="36">
    <source>
        <dbReference type="ARBA" id="ARBA00078541"/>
    </source>
</evidence>
<keyword evidence="18" id="KW-0967">Endosome</keyword>
<dbReference type="PROSITE" id="PS50835">
    <property type="entry name" value="IG_LIKE"/>
    <property type="match status" value="1"/>
</dbReference>
<dbReference type="FunFam" id="2.60.40.10:FF:000486">
    <property type="entry name" value="Tyrosine-protein kinase receptor"/>
    <property type="match status" value="1"/>
</dbReference>
<dbReference type="Pfam" id="PF01462">
    <property type="entry name" value="LRRNT"/>
    <property type="match status" value="1"/>
</dbReference>
<feature type="signal peptide" evidence="42">
    <location>
        <begin position="1"/>
        <end position="20"/>
    </location>
</feature>
<feature type="region of interest" description="Disordered" evidence="40">
    <location>
        <begin position="425"/>
        <end position="448"/>
    </location>
</feature>
<keyword evidence="30" id="KW-0325">Glycoprotein</keyword>
<evidence type="ECO:0000256" key="9">
    <source>
        <dbReference type="ARBA" id="ARBA00022475"/>
    </source>
</evidence>
<keyword evidence="31" id="KW-0966">Cell projection</keyword>
<dbReference type="GO" id="GO:0099551">
    <property type="term" value="P:trans-synaptic signaling by neuropeptide, modulating synaptic transmission"/>
    <property type="evidence" value="ECO:0007669"/>
    <property type="project" value="TreeGrafter"/>
</dbReference>
<dbReference type="GO" id="GO:0005524">
    <property type="term" value="F:ATP binding"/>
    <property type="evidence" value="ECO:0007669"/>
    <property type="project" value="UniProtKB-KW"/>
</dbReference>
<evidence type="ECO:0000256" key="23">
    <source>
        <dbReference type="ARBA" id="ARBA00022902"/>
    </source>
</evidence>
<keyword evidence="29 45" id="KW-0675">Receptor</keyword>
<dbReference type="GO" id="GO:0043197">
    <property type="term" value="C:dendritic spine"/>
    <property type="evidence" value="ECO:0007669"/>
    <property type="project" value="TreeGrafter"/>
</dbReference>
<keyword evidence="32" id="KW-0393">Immunoglobulin domain</keyword>
<evidence type="ECO:0000256" key="20">
    <source>
        <dbReference type="ARBA" id="ARBA00022782"/>
    </source>
</evidence>
<evidence type="ECO:0000256" key="35">
    <source>
        <dbReference type="ARBA" id="ARBA00067934"/>
    </source>
</evidence>
<dbReference type="InterPro" id="IPR007110">
    <property type="entry name" value="Ig-like_dom"/>
</dbReference>
<dbReference type="GO" id="GO:0010976">
    <property type="term" value="P:positive regulation of neuron projection development"/>
    <property type="evidence" value="ECO:0007669"/>
    <property type="project" value="TreeGrafter"/>
</dbReference>
<evidence type="ECO:0000256" key="29">
    <source>
        <dbReference type="ARBA" id="ARBA00023170"/>
    </source>
</evidence>
<name>L5M4C7_MYODS</name>
<dbReference type="EMBL" id="KB104222">
    <property type="protein sequence ID" value="ELK33479.1"/>
    <property type="molecule type" value="Genomic_DNA"/>
</dbReference>
<dbReference type="InterPro" id="IPR001611">
    <property type="entry name" value="Leu-rich_rpt"/>
</dbReference>
<evidence type="ECO:0000256" key="16">
    <source>
        <dbReference type="ARBA" id="ARBA00022737"/>
    </source>
</evidence>
<dbReference type="InterPro" id="IPR008266">
    <property type="entry name" value="Tyr_kinase_AS"/>
</dbReference>
<keyword evidence="24 41" id="KW-1133">Transmembrane helix</keyword>
<evidence type="ECO:0000256" key="2">
    <source>
        <dbReference type="ARBA" id="ARBA00004279"/>
    </source>
</evidence>
<evidence type="ECO:0000256" key="25">
    <source>
        <dbReference type="ARBA" id="ARBA00023018"/>
    </source>
</evidence>
<dbReference type="InterPro" id="IPR020777">
    <property type="entry name" value="NTRK"/>
</dbReference>
<evidence type="ECO:0000256" key="37">
    <source>
        <dbReference type="ARBA" id="ARBA00084010"/>
    </source>
</evidence>
<keyword evidence="12" id="KW-0433">Leucine-rich repeat</keyword>
<keyword evidence="28" id="KW-1015">Disulfide bond</keyword>
<dbReference type="InterPro" id="IPR050122">
    <property type="entry name" value="RTK"/>
</dbReference>
<evidence type="ECO:0000256" key="3">
    <source>
        <dbReference type="ARBA" id="ARBA00004412"/>
    </source>
</evidence>
<dbReference type="PRINTS" id="PR00109">
    <property type="entry name" value="TYRKINASE"/>
</dbReference>
<evidence type="ECO:0000256" key="22">
    <source>
        <dbReference type="ARBA" id="ARBA00022843"/>
    </source>
</evidence>
<dbReference type="InterPro" id="IPR032675">
    <property type="entry name" value="LRR_dom_sf"/>
</dbReference>
<evidence type="ECO:0000256" key="8">
    <source>
        <dbReference type="ARBA" id="ARBA00022473"/>
    </source>
</evidence>